<feature type="domain" description="Nucleotidyl transferase" evidence="3">
    <location>
        <begin position="4"/>
        <end position="231"/>
    </location>
</feature>
<evidence type="ECO:0000259" key="3">
    <source>
        <dbReference type="Pfam" id="PF00483"/>
    </source>
</evidence>
<name>A0A9Q4PZ00_9EURY</name>
<dbReference type="Pfam" id="PF00483">
    <property type="entry name" value="NTP_transferase"/>
    <property type="match status" value="1"/>
</dbReference>
<dbReference type="Pfam" id="PF25087">
    <property type="entry name" value="GMPPB_C"/>
    <property type="match status" value="1"/>
</dbReference>
<evidence type="ECO:0000313" key="6">
    <source>
        <dbReference type="Proteomes" id="UP001143747"/>
    </source>
</evidence>
<sequence length="393" mass="42973">MKVCIMCGGEGTRLRPLTFERPKPCIPIVNIPSIIHLVDHLSNLGFTDIVVTLGYKGDDIQDLLGDGSLFGAEITYVRDPVKLGTAGSVKNAEEYLNDSPFLVVGGDHITDIDLLQFYREHLRGDAIASIGLISIDEPSEYGIAEIDVNYEIMRFTEKPSPGQIFSNLASTGMYVCNPGIFEYIPENTKFDFAKDLFPILMEHPETHISGWLARGNWSDVGSPRSLREAEHWKLQEMSYTNISGDITIKGATVHGPVHFGEGVVIGENSKIIGPVSIGSGTIIGNRVIIGPYTSLGNDCVIREGVKIFSSSIYNHVHIGADTTISGSIIDNEAAIRERCNIENDTVIGPRSVIKQGSVVHSKTRIWPEAVIPEHSVVTEDYLNPDYETLCSGS</sequence>
<proteinExistence type="inferred from homology"/>
<dbReference type="Proteomes" id="UP001143747">
    <property type="component" value="Unassembled WGS sequence"/>
</dbReference>
<dbReference type="InterPro" id="IPR050486">
    <property type="entry name" value="Mannose-1P_guanyltransferase"/>
</dbReference>
<protein>
    <recommendedName>
        <fullName evidence="2">Bifunctional protein GlmU</fullName>
    </recommendedName>
</protein>
<dbReference type="Gene3D" id="3.90.550.10">
    <property type="entry name" value="Spore Coat Polysaccharide Biosynthesis Protein SpsA, Chain A"/>
    <property type="match status" value="1"/>
</dbReference>
<comment type="caution">
    <text evidence="5">The sequence shown here is derived from an EMBL/GenBank/DDBJ whole genome shotgun (WGS) entry which is preliminary data.</text>
</comment>
<dbReference type="PANTHER" id="PTHR22572">
    <property type="entry name" value="SUGAR-1-PHOSPHATE GUANYL TRANSFERASE"/>
    <property type="match status" value="1"/>
</dbReference>
<dbReference type="AlphaFoldDB" id="A0A9Q4PZ00"/>
<evidence type="ECO:0000256" key="2">
    <source>
        <dbReference type="ARBA" id="ARBA00013414"/>
    </source>
</evidence>
<dbReference type="SUPFAM" id="SSF53448">
    <property type="entry name" value="Nucleotide-diphospho-sugar transferases"/>
    <property type="match status" value="1"/>
</dbReference>
<evidence type="ECO:0000259" key="4">
    <source>
        <dbReference type="Pfam" id="PF25087"/>
    </source>
</evidence>
<keyword evidence="6" id="KW-1185">Reference proteome</keyword>
<organism evidence="5 6">
    <name type="scientific">Methanogenium marinum</name>
    <dbReference type="NCBI Taxonomy" id="348610"/>
    <lineage>
        <taxon>Archaea</taxon>
        <taxon>Methanobacteriati</taxon>
        <taxon>Methanobacteriota</taxon>
        <taxon>Stenosarchaea group</taxon>
        <taxon>Methanomicrobia</taxon>
        <taxon>Methanomicrobiales</taxon>
        <taxon>Methanomicrobiaceae</taxon>
        <taxon>Methanogenium</taxon>
    </lineage>
</organism>
<comment type="similarity">
    <text evidence="1">Belongs to the transferase hexapeptide repeat family.</text>
</comment>
<dbReference type="SUPFAM" id="SSF51161">
    <property type="entry name" value="Trimeric LpxA-like enzymes"/>
    <property type="match status" value="1"/>
</dbReference>
<feature type="domain" description="Mannose-1-phosphate guanyltransferase C-terminal" evidence="4">
    <location>
        <begin position="271"/>
        <end position="373"/>
    </location>
</feature>
<dbReference type="Gene3D" id="2.160.10.10">
    <property type="entry name" value="Hexapeptide repeat proteins"/>
    <property type="match status" value="1"/>
</dbReference>
<evidence type="ECO:0000313" key="5">
    <source>
        <dbReference type="EMBL" id="MDE4909057.1"/>
    </source>
</evidence>
<dbReference type="InterPro" id="IPR056729">
    <property type="entry name" value="GMPPB_C"/>
</dbReference>
<dbReference type="RefSeq" id="WP_274925663.1">
    <property type="nucleotide sequence ID" value="NZ_JAKELO010000002.1"/>
</dbReference>
<dbReference type="InterPro" id="IPR011004">
    <property type="entry name" value="Trimer_LpxA-like_sf"/>
</dbReference>
<reference evidence="5" key="1">
    <citation type="submission" date="2022-01" db="EMBL/GenBank/DDBJ databases">
        <title>Draft genome of Methanogenium marinum DSM 15558.</title>
        <authorList>
            <person name="Chen S.-C."/>
            <person name="You Y.-T."/>
        </authorList>
    </citation>
    <scope>NUCLEOTIDE SEQUENCE</scope>
    <source>
        <strain evidence="5">DSM 15558</strain>
    </source>
</reference>
<dbReference type="EMBL" id="JAKELO010000002">
    <property type="protein sequence ID" value="MDE4909057.1"/>
    <property type="molecule type" value="Genomic_DNA"/>
</dbReference>
<accession>A0A9Q4PZ00</accession>
<dbReference type="CDD" id="cd04181">
    <property type="entry name" value="NTP_transferase"/>
    <property type="match status" value="1"/>
</dbReference>
<dbReference type="InterPro" id="IPR029044">
    <property type="entry name" value="Nucleotide-diphossugar_trans"/>
</dbReference>
<gene>
    <name evidence="5" type="ORF">L0665_10595</name>
</gene>
<dbReference type="InterPro" id="IPR005835">
    <property type="entry name" value="NTP_transferase_dom"/>
</dbReference>
<evidence type="ECO:0000256" key="1">
    <source>
        <dbReference type="ARBA" id="ARBA00007274"/>
    </source>
</evidence>